<protein>
    <recommendedName>
        <fullName evidence="2">HTH iclR-type domain-containing protein</fullName>
    </recommendedName>
</protein>
<proteinExistence type="predicted"/>
<dbReference type="AlphaFoldDB" id="X1C779"/>
<sequence>MKKFILTNIFGNTVRIKILELLLDNILKKEVEWEYISKIAKEAGISTSSSKRVIDSLIESNIVDELPIKTHAKNPKRSIRLNLDNKIVNELIFFYRKIRAFK</sequence>
<name>X1C779_9ZZZZ</name>
<comment type="caution">
    <text evidence="1">The sequence shown here is derived from an EMBL/GenBank/DDBJ whole genome shotgun (WGS) entry which is preliminary data.</text>
</comment>
<dbReference type="EMBL" id="BART01023004">
    <property type="protein sequence ID" value="GAH03237.1"/>
    <property type="molecule type" value="Genomic_DNA"/>
</dbReference>
<gene>
    <name evidence="1" type="ORF">S01H4_41978</name>
</gene>
<reference evidence="1" key="1">
    <citation type="journal article" date="2014" name="Front. Microbiol.">
        <title>High frequency of phylogenetically diverse reductive dehalogenase-homologous genes in deep subseafloor sedimentary metagenomes.</title>
        <authorList>
            <person name="Kawai M."/>
            <person name="Futagami T."/>
            <person name="Toyoda A."/>
            <person name="Takaki Y."/>
            <person name="Nishi S."/>
            <person name="Hori S."/>
            <person name="Arai W."/>
            <person name="Tsubouchi T."/>
            <person name="Morono Y."/>
            <person name="Uchiyama I."/>
            <person name="Ito T."/>
            <person name="Fujiyama A."/>
            <person name="Inagaki F."/>
            <person name="Takami H."/>
        </authorList>
    </citation>
    <scope>NUCLEOTIDE SEQUENCE</scope>
    <source>
        <strain evidence="1">Expedition CK06-06</strain>
    </source>
</reference>
<evidence type="ECO:0000313" key="1">
    <source>
        <dbReference type="EMBL" id="GAH03237.1"/>
    </source>
</evidence>
<accession>X1C779</accession>
<evidence type="ECO:0008006" key="2">
    <source>
        <dbReference type="Google" id="ProtNLM"/>
    </source>
</evidence>
<organism evidence="1">
    <name type="scientific">marine sediment metagenome</name>
    <dbReference type="NCBI Taxonomy" id="412755"/>
    <lineage>
        <taxon>unclassified sequences</taxon>
        <taxon>metagenomes</taxon>
        <taxon>ecological metagenomes</taxon>
    </lineage>
</organism>